<evidence type="ECO:0000313" key="2">
    <source>
        <dbReference type="EMBL" id="EDO52266.1"/>
    </source>
</evidence>
<gene>
    <name evidence="2" type="ORF">BACUNI_03878</name>
</gene>
<name>A0ABC9N6D6_BACUC</name>
<dbReference type="EMBL" id="AAYH02000048">
    <property type="protein sequence ID" value="EDO52266.1"/>
    <property type="molecule type" value="Genomic_DNA"/>
</dbReference>
<protein>
    <submittedName>
        <fullName evidence="2">Uncharacterized protein</fullName>
    </submittedName>
</protein>
<reference evidence="2" key="2">
    <citation type="submission" date="2013-11" db="EMBL/GenBank/DDBJ databases">
        <title>Draft genome sequence of Bacteroides uniformis (ATCC 8492).</title>
        <authorList>
            <person name="Sudarsanam P."/>
            <person name="Ley R."/>
            <person name="Guruge J."/>
            <person name="Turnbaugh P.J."/>
            <person name="Mahowald M."/>
            <person name="Liep D."/>
            <person name="Gordon J."/>
        </authorList>
    </citation>
    <scope>NUCLEOTIDE SEQUENCE</scope>
    <source>
        <strain evidence="2">ATCC 8492</strain>
    </source>
</reference>
<feature type="transmembrane region" description="Helical" evidence="1">
    <location>
        <begin position="12"/>
        <end position="33"/>
    </location>
</feature>
<comment type="caution">
    <text evidence="2">The sequence shown here is derived from an EMBL/GenBank/DDBJ whole genome shotgun (WGS) entry which is preliminary data.</text>
</comment>
<reference evidence="2" key="1">
    <citation type="submission" date="2007-06" db="EMBL/GenBank/DDBJ databases">
        <authorList>
            <person name="Fulton L."/>
            <person name="Clifton S."/>
            <person name="Fulton B."/>
            <person name="Xu J."/>
            <person name="Minx P."/>
            <person name="Pepin K.H."/>
            <person name="Johnson M."/>
            <person name="Thiruvilangam P."/>
            <person name="Bhonagiri V."/>
            <person name="Nash W.E."/>
            <person name="Mardis E.R."/>
            <person name="Wilson R.K."/>
        </authorList>
    </citation>
    <scope>NUCLEOTIDE SEQUENCE [LARGE SCALE GENOMIC DNA]</scope>
    <source>
        <strain evidence="2">ATCC 8492</strain>
    </source>
</reference>
<keyword evidence="1" id="KW-0812">Transmembrane</keyword>
<keyword evidence="1" id="KW-1133">Transmembrane helix</keyword>
<sequence>MRYVLLLFYTPYLVFLFFSFCFSSFGLFFVALLSD</sequence>
<evidence type="ECO:0000313" key="3">
    <source>
        <dbReference type="Proteomes" id="UP000004110"/>
    </source>
</evidence>
<organism evidence="2 3">
    <name type="scientific">Bacteroides uniformis (strain ATCC 8492 / DSM 6597 / CCUG 4942 / CIP 103695 / JCM 5828 / KCTC 5204 / NCTC 13054 / VPI 0061)</name>
    <dbReference type="NCBI Taxonomy" id="411479"/>
    <lineage>
        <taxon>Bacteria</taxon>
        <taxon>Pseudomonadati</taxon>
        <taxon>Bacteroidota</taxon>
        <taxon>Bacteroidia</taxon>
        <taxon>Bacteroidales</taxon>
        <taxon>Bacteroidaceae</taxon>
        <taxon>Bacteroides</taxon>
    </lineage>
</organism>
<accession>A0ABC9N6D6</accession>
<evidence type="ECO:0000256" key="1">
    <source>
        <dbReference type="SAM" id="Phobius"/>
    </source>
</evidence>
<keyword evidence="3" id="KW-1185">Reference proteome</keyword>
<dbReference type="AlphaFoldDB" id="A0ABC9N6D6"/>
<proteinExistence type="predicted"/>
<keyword evidence="1" id="KW-0472">Membrane</keyword>
<dbReference type="Proteomes" id="UP000004110">
    <property type="component" value="Unassembled WGS sequence"/>
</dbReference>